<keyword evidence="1" id="KW-0812">Transmembrane</keyword>
<dbReference type="EMBL" id="UGYO01000002">
    <property type="protein sequence ID" value="SUJ05103.1"/>
    <property type="molecule type" value="Genomic_DNA"/>
</dbReference>
<accession>A0A380BQ21</accession>
<dbReference type="AlphaFoldDB" id="A0A380BQ21"/>
<proteinExistence type="predicted"/>
<dbReference type="RefSeq" id="WP_147289710.1">
    <property type="nucleotide sequence ID" value="NZ_JADZHC010000052.1"/>
</dbReference>
<evidence type="ECO:0000256" key="1">
    <source>
        <dbReference type="SAM" id="Phobius"/>
    </source>
</evidence>
<evidence type="ECO:0008006" key="4">
    <source>
        <dbReference type="Google" id="ProtNLM"/>
    </source>
</evidence>
<keyword evidence="1" id="KW-0472">Membrane</keyword>
<dbReference type="Proteomes" id="UP000254069">
    <property type="component" value="Unassembled WGS sequence"/>
</dbReference>
<evidence type="ECO:0000313" key="3">
    <source>
        <dbReference type="Proteomes" id="UP000254069"/>
    </source>
</evidence>
<gene>
    <name evidence="2" type="ORF">NCTC10738_03738</name>
</gene>
<name>A0A380BQ21_9GAMM</name>
<protein>
    <recommendedName>
        <fullName evidence="4">LITAF domain-containing protein</fullName>
    </recommendedName>
</protein>
<evidence type="ECO:0000313" key="2">
    <source>
        <dbReference type="EMBL" id="SUJ05103.1"/>
    </source>
</evidence>
<reference evidence="2 3" key="1">
    <citation type="submission" date="2018-06" db="EMBL/GenBank/DDBJ databases">
        <authorList>
            <consortium name="Pathogen Informatics"/>
            <person name="Doyle S."/>
        </authorList>
    </citation>
    <scope>NUCLEOTIDE SEQUENCE [LARGE SCALE GENOMIC DNA]</scope>
    <source>
        <strain evidence="2 3">NCTC10738</strain>
    </source>
</reference>
<sequence>MRLEHIIKHYNACHCQACSFQPQTDHITEAKIISHFAGNWLAVPVGLCIVVLLGFQPLPIKMSCPVCGDTFFASGFRH</sequence>
<feature type="transmembrane region" description="Helical" evidence="1">
    <location>
        <begin position="32"/>
        <end position="55"/>
    </location>
</feature>
<keyword evidence="3" id="KW-1185">Reference proteome</keyword>
<organism evidence="2 3">
    <name type="scientific">Shewanella algae</name>
    <dbReference type="NCBI Taxonomy" id="38313"/>
    <lineage>
        <taxon>Bacteria</taxon>
        <taxon>Pseudomonadati</taxon>
        <taxon>Pseudomonadota</taxon>
        <taxon>Gammaproteobacteria</taxon>
        <taxon>Alteromonadales</taxon>
        <taxon>Shewanellaceae</taxon>
        <taxon>Shewanella</taxon>
    </lineage>
</organism>
<keyword evidence="1" id="KW-1133">Transmembrane helix</keyword>